<keyword evidence="2" id="KW-0808">Transferase</keyword>
<proteinExistence type="predicted"/>
<sequence length="58" mass="6522">MTIQTPDISRSTSMAQEQTGCRLCGKLLKHSFDDLGMSPPCESLITGDRLDRMEPYYP</sequence>
<dbReference type="InterPro" id="IPR038576">
    <property type="entry name" value="Methyltransf_Zn-bd_dom_put_sf"/>
</dbReference>
<keyword evidence="2" id="KW-0489">Methyltransferase</keyword>
<protein>
    <submittedName>
        <fullName evidence="2">SAM-dependent methyltransferase</fullName>
    </submittedName>
</protein>
<comment type="caution">
    <text evidence="2">The sequence shown here is derived from an EMBL/GenBank/DDBJ whole genome shotgun (WGS) entry which is preliminary data.</text>
</comment>
<dbReference type="Pfam" id="PF08421">
    <property type="entry name" value="Methyltransf_13"/>
    <property type="match status" value="1"/>
</dbReference>
<dbReference type="EMBL" id="DUMN01000321">
    <property type="protein sequence ID" value="HHV68130.1"/>
    <property type="molecule type" value="Genomic_DNA"/>
</dbReference>
<feature type="domain" description="Methyltransferase putative zinc binding" evidence="1">
    <location>
        <begin position="21"/>
        <end position="58"/>
    </location>
</feature>
<dbReference type="AlphaFoldDB" id="A0A7V6TZP3"/>
<reference evidence="2 3" key="1">
    <citation type="journal article" date="2020" name="Biotechnol. Biofuels">
        <title>New insights from the biogas microbiome by comprehensive genome-resolved metagenomics of nearly 1600 species originating from multiple anaerobic digesters.</title>
        <authorList>
            <person name="Campanaro S."/>
            <person name="Treu L."/>
            <person name="Rodriguez-R L.M."/>
            <person name="Kovalovszki A."/>
            <person name="Ziels R.M."/>
            <person name="Maus I."/>
            <person name="Zhu X."/>
            <person name="Kougias P.G."/>
            <person name="Basile A."/>
            <person name="Luo G."/>
            <person name="Schluter A."/>
            <person name="Konstantinidis K.T."/>
            <person name="Angelidaki I."/>
        </authorList>
    </citation>
    <scope>NUCLEOTIDE SEQUENCE [LARGE SCALE GENOMIC DNA]</scope>
    <source>
        <strain evidence="2">AS04akNAM_66</strain>
    </source>
</reference>
<dbReference type="GO" id="GO:0008168">
    <property type="term" value="F:methyltransferase activity"/>
    <property type="evidence" value="ECO:0007669"/>
    <property type="project" value="UniProtKB-KW"/>
</dbReference>
<dbReference type="GO" id="GO:0032259">
    <property type="term" value="P:methylation"/>
    <property type="evidence" value="ECO:0007669"/>
    <property type="project" value="UniProtKB-KW"/>
</dbReference>
<evidence type="ECO:0000313" key="3">
    <source>
        <dbReference type="Proteomes" id="UP000551563"/>
    </source>
</evidence>
<evidence type="ECO:0000259" key="1">
    <source>
        <dbReference type="Pfam" id="PF08421"/>
    </source>
</evidence>
<dbReference type="Proteomes" id="UP000551563">
    <property type="component" value="Unassembled WGS sequence"/>
</dbReference>
<dbReference type="InterPro" id="IPR013630">
    <property type="entry name" value="Methyltransf_Zn-bd_dom_put"/>
</dbReference>
<dbReference type="Gene3D" id="6.20.50.110">
    <property type="entry name" value="Methyltransferase, zinc-binding domain"/>
    <property type="match status" value="1"/>
</dbReference>
<evidence type="ECO:0000313" key="2">
    <source>
        <dbReference type="EMBL" id="HHV68130.1"/>
    </source>
</evidence>
<gene>
    <name evidence="2" type="ORF">GXX48_10880</name>
</gene>
<feature type="non-terminal residue" evidence="2">
    <location>
        <position position="58"/>
    </location>
</feature>
<organism evidence="2 3">
    <name type="scientific">Brucella intermedia</name>
    <dbReference type="NCBI Taxonomy" id="94625"/>
    <lineage>
        <taxon>Bacteria</taxon>
        <taxon>Pseudomonadati</taxon>
        <taxon>Pseudomonadota</taxon>
        <taxon>Alphaproteobacteria</taxon>
        <taxon>Hyphomicrobiales</taxon>
        <taxon>Brucellaceae</taxon>
        <taxon>Brucella/Ochrobactrum group</taxon>
        <taxon>Brucella</taxon>
    </lineage>
</organism>
<name>A0A7V6TZP3_9HYPH</name>
<accession>A0A7V6TZP3</accession>